<organism evidence="1 2">
    <name type="scientific">Lusitaniella coriacea LEGE 07157</name>
    <dbReference type="NCBI Taxonomy" id="945747"/>
    <lineage>
        <taxon>Bacteria</taxon>
        <taxon>Bacillati</taxon>
        <taxon>Cyanobacteriota</taxon>
        <taxon>Cyanophyceae</taxon>
        <taxon>Spirulinales</taxon>
        <taxon>Lusitaniellaceae</taxon>
        <taxon>Lusitaniella</taxon>
    </lineage>
</organism>
<proteinExistence type="predicted"/>
<name>A0A8J7B145_9CYAN</name>
<evidence type="ECO:0000313" key="1">
    <source>
        <dbReference type="EMBL" id="MBE9115365.1"/>
    </source>
</evidence>
<keyword evidence="2" id="KW-1185">Reference proteome</keyword>
<sequence length="58" mass="6575">MILLFFSRKCKVIAFPPIGTGTKSFPLNYAIRIALKKIGTFRDRVVSSRVSTQITDDR</sequence>
<accession>A0A8J7B145</accession>
<dbReference type="SUPFAM" id="SSF52949">
    <property type="entry name" value="Macro domain-like"/>
    <property type="match status" value="1"/>
</dbReference>
<dbReference type="EMBL" id="JADEWZ010000006">
    <property type="protein sequence ID" value="MBE9115365.1"/>
    <property type="molecule type" value="Genomic_DNA"/>
</dbReference>
<comment type="caution">
    <text evidence="1">The sequence shown here is derived from an EMBL/GenBank/DDBJ whole genome shotgun (WGS) entry which is preliminary data.</text>
</comment>
<reference evidence="1" key="1">
    <citation type="submission" date="2020-10" db="EMBL/GenBank/DDBJ databases">
        <authorList>
            <person name="Castelo-Branco R."/>
            <person name="Eusebio N."/>
            <person name="Adriana R."/>
            <person name="Vieira A."/>
            <person name="Brugerolle De Fraissinette N."/>
            <person name="Rezende De Castro R."/>
            <person name="Schneider M.P."/>
            <person name="Vasconcelos V."/>
            <person name="Leao P.N."/>
        </authorList>
    </citation>
    <scope>NUCLEOTIDE SEQUENCE</scope>
    <source>
        <strain evidence="1">LEGE 07157</strain>
    </source>
</reference>
<dbReference type="Proteomes" id="UP000654482">
    <property type="component" value="Unassembled WGS sequence"/>
</dbReference>
<gene>
    <name evidence="1" type="ORF">IQ249_05570</name>
</gene>
<dbReference type="RefSeq" id="WP_194028455.1">
    <property type="nucleotide sequence ID" value="NZ_JADEWZ010000006.1"/>
</dbReference>
<dbReference type="InterPro" id="IPR043472">
    <property type="entry name" value="Macro_dom-like"/>
</dbReference>
<dbReference type="Gene3D" id="3.40.220.10">
    <property type="entry name" value="Leucine Aminopeptidase, subunit E, domain 1"/>
    <property type="match status" value="1"/>
</dbReference>
<evidence type="ECO:0000313" key="2">
    <source>
        <dbReference type="Proteomes" id="UP000654482"/>
    </source>
</evidence>
<dbReference type="AlphaFoldDB" id="A0A8J7B145"/>
<protein>
    <submittedName>
        <fullName evidence="1">Uncharacterized protein</fullName>
    </submittedName>
</protein>